<evidence type="ECO:0000256" key="6">
    <source>
        <dbReference type="ARBA" id="ARBA00031160"/>
    </source>
</evidence>
<keyword evidence="4" id="KW-0378">Hydrolase</keyword>
<evidence type="ECO:0000256" key="2">
    <source>
        <dbReference type="ARBA" id="ARBA00022490"/>
    </source>
</evidence>
<dbReference type="Gene3D" id="3.40.50.10140">
    <property type="entry name" value="Toll/interleukin-1 receptor homology (TIR) domain"/>
    <property type="match status" value="1"/>
</dbReference>
<feature type="domain" description="SAM" evidence="12">
    <location>
        <begin position="1"/>
        <end position="56"/>
    </location>
</feature>
<evidence type="ECO:0000256" key="3">
    <source>
        <dbReference type="ARBA" id="ARBA00022737"/>
    </source>
</evidence>
<evidence type="ECO:0000256" key="9">
    <source>
        <dbReference type="ARBA" id="ARBA00049009"/>
    </source>
</evidence>
<dbReference type="GO" id="GO:0003953">
    <property type="term" value="F:NAD+ nucleosidase activity"/>
    <property type="evidence" value="ECO:0007669"/>
    <property type="project" value="InterPro"/>
</dbReference>
<feature type="non-terminal residue" evidence="13">
    <location>
        <position position="1"/>
    </location>
</feature>
<evidence type="ECO:0000256" key="1">
    <source>
        <dbReference type="ARBA" id="ARBA00004496"/>
    </source>
</evidence>
<dbReference type="Pfam" id="PF07647">
    <property type="entry name" value="SAM_2"/>
    <property type="match status" value="1"/>
</dbReference>
<evidence type="ECO:0000256" key="5">
    <source>
        <dbReference type="ARBA" id="ARBA00024128"/>
    </source>
</evidence>
<dbReference type="InterPro" id="IPR001660">
    <property type="entry name" value="SAM"/>
</dbReference>
<evidence type="ECO:0000256" key="10">
    <source>
        <dbReference type="SAM" id="MobiDB-lite"/>
    </source>
</evidence>
<dbReference type="EMBL" id="NBAG03000289">
    <property type="protein sequence ID" value="PNI46896.1"/>
    <property type="molecule type" value="Genomic_DNA"/>
</dbReference>
<dbReference type="FunFam" id="3.40.50.10140:FF:000013">
    <property type="entry name" value="Sterile alpha and TIR motif containing 1"/>
    <property type="match status" value="1"/>
</dbReference>
<dbReference type="CDD" id="cd09502">
    <property type="entry name" value="SAM_SARM1-like_repeat2"/>
    <property type="match status" value="1"/>
</dbReference>
<gene>
    <name evidence="13" type="ORF">CK820_G0028416</name>
</gene>
<accession>A0A2J8LI05</accession>
<dbReference type="PROSITE" id="PS50104">
    <property type="entry name" value="TIR"/>
    <property type="match status" value="1"/>
</dbReference>
<dbReference type="InterPro" id="IPR000157">
    <property type="entry name" value="TIR_dom"/>
</dbReference>
<evidence type="ECO:0000259" key="11">
    <source>
        <dbReference type="PROSITE" id="PS50104"/>
    </source>
</evidence>
<evidence type="ECO:0000256" key="8">
    <source>
        <dbReference type="ARBA" id="ARBA00048388"/>
    </source>
</evidence>
<name>A0A2J8LI05_PANTR</name>
<dbReference type="GO" id="GO:0007165">
    <property type="term" value="P:signal transduction"/>
    <property type="evidence" value="ECO:0007669"/>
    <property type="project" value="InterPro"/>
</dbReference>
<dbReference type="InterPro" id="IPR035897">
    <property type="entry name" value="Toll_tir_struct_dom_sf"/>
</dbReference>
<dbReference type="SMART" id="SM00255">
    <property type="entry name" value="TIR"/>
    <property type="match status" value="1"/>
</dbReference>
<protein>
    <recommendedName>
        <fullName evidence="5">NAD(+) hydrolase SARM1</fullName>
    </recommendedName>
    <alternativeName>
        <fullName evidence="7">NADP(+) hydrolase SARM1</fullName>
    </alternativeName>
    <alternativeName>
        <fullName evidence="6">Sterile alpha and TIR motif-containing protein 1</fullName>
    </alternativeName>
</protein>
<evidence type="ECO:0000313" key="14">
    <source>
        <dbReference type="Proteomes" id="UP000236370"/>
    </source>
</evidence>
<reference evidence="13 14" key="1">
    <citation type="submission" date="2017-12" db="EMBL/GenBank/DDBJ databases">
        <title>High-resolution comparative analysis of great ape genomes.</title>
        <authorList>
            <person name="Pollen A."/>
            <person name="Hastie A."/>
            <person name="Hormozdiari F."/>
            <person name="Dougherty M."/>
            <person name="Liu R."/>
            <person name="Chaisson M."/>
            <person name="Hoppe E."/>
            <person name="Hill C."/>
            <person name="Pang A."/>
            <person name="Hillier L."/>
            <person name="Baker C."/>
            <person name="Armstrong J."/>
            <person name="Shendure J."/>
            <person name="Paten B."/>
            <person name="Wilson R."/>
            <person name="Chao H."/>
            <person name="Schneider V."/>
            <person name="Ventura M."/>
            <person name="Kronenberg Z."/>
            <person name="Murali S."/>
            <person name="Gordon D."/>
            <person name="Cantsilieris S."/>
            <person name="Munson K."/>
            <person name="Nelson B."/>
            <person name="Raja A."/>
            <person name="Underwood J."/>
            <person name="Diekhans M."/>
            <person name="Fiddes I."/>
            <person name="Haussler D."/>
            <person name="Eichler E."/>
        </authorList>
    </citation>
    <scope>NUCLEOTIDE SEQUENCE [LARGE SCALE GENOMIC DNA]</scope>
    <source>
        <strain evidence="13">Yerkes chimp pedigree #C0471</strain>
    </source>
</reference>
<comment type="subcellular location">
    <subcellularLocation>
        <location evidence="1">Cytoplasm</location>
    </subcellularLocation>
</comment>
<dbReference type="GO" id="GO:0048678">
    <property type="term" value="P:response to axon injury"/>
    <property type="evidence" value="ECO:0007669"/>
    <property type="project" value="InterPro"/>
</dbReference>
<feature type="region of interest" description="Disordered" evidence="10">
    <location>
        <begin position="236"/>
        <end position="256"/>
    </location>
</feature>
<organism evidence="13 14">
    <name type="scientific">Pan troglodytes</name>
    <name type="common">Chimpanzee</name>
    <dbReference type="NCBI Taxonomy" id="9598"/>
    <lineage>
        <taxon>Eukaryota</taxon>
        <taxon>Metazoa</taxon>
        <taxon>Chordata</taxon>
        <taxon>Craniata</taxon>
        <taxon>Vertebrata</taxon>
        <taxon>Euteleostomi</taxon>
        <taxon>Mammalia</taxon>
        <taxon>Eutheria</taxon>
        <taxon>Euarchontoglires</taxon>
        <taxon>Primates</taxon>
        <taxon>Haplorrhini</taxon>
        <taxon>Catarrhini</taxon>
        <taxon>Hominidae</taxon>
        <taxon>Pan</taxon>
    </lineage>
</organism>
<dbReference type="InterPro" id="IPR039184">
    <property type="entry name" value="SARM1"/>
</dbReference>
<feature type="domain" description="TIR" evidence="11">
    <location>
        <begin position="92"/>
        <end position="235"/>
    </location>
</feature>
<dbReference type="SUPFAM" id="SSF47769">
    <property type="entry name" value="SAM/Pointed domain"/>
    <property type="match status" value="1"/>
</dbReference>
<keyword evidence="2" id="KW-0963">Cytoplasm</keyword>
<dbReference type="GO" id="GO:0005737">
    <property type="term" value="C:cytoplasm"/>
    <property type="evidence" value="ECO:0007669"/>
    <property type="project" value="UniProtKB-SubCell"/>
</dbReference>
<sequence>NLADWLGSLDPRFRQYTYGLVSCGLDRSLLHRVSEQQLLEDCGIHLGVHRARILTAARVSDAEGPPSPCCLLPTSEMLHSPLPCTGGKPSGDTPDVFISYRRNSGSQLASLLKVHLQLHGFSVFIDVEKLEAGKFEDKLIQSVMGARNFVLVLSPGALDKCMQDHDCKDWVHKEIVTALSCGKNIVPIIDGFEWPEPQVLPEDMQAVLTFNGIKWSHEYQEATIEKIIRFLQGRSSRDSSAGSDTSLEGAAPMGPT</sequence>
<dbReference type="Pfam" id="PF13676">
    <property type="entry name" value="TIR_2"/>
    <property type="match status" value="1"/>
</dbReference>
<keyword evidence="3" id="KW-0677">Repeat</keyword>
<dbReference type="GO" id="GO:0035591">
    <property type="term" value="F:signaling adaptor activity"/>
    <property type="evidence" value="ECO:0007669"/>
    <property type="project" value="InterPro"/>
</dbReference>
<evidence type="ECO:0000313" key="13">
    <source>
        <dbReference type="EMBL" id="PNI46896.1"/>
    </source>
</evidence>
<evidence type="ECO:0000256" key="4">
    <source>
        <dbReference type="ARBA" id="ARBA00022801"/>
    </source>
</evidence>
<dbReference type="GO" id="GO:0034128">
    <property type="term" value="P:negative regulation of MyD88-independent toll-like receptor signaling pathway"/>
    <property type="evidence" value="ECO:0007669"/>
    <property type="project" value="InterPro"/>
</dbReference>
<dbReference type="PANTHER" id="PTHR22998">
    <property type="entry name" value="SARM1"/>
    <property type="match status" value="1"/>
</dbReference>
<comment type="caution">
    <text evidence="13">The sequence shown here is derived from an EMBL/GenBank/DDBJ whole genome shotgun (WGS) entry which is preliminary data.</text>
</comment>
<evidence type="ECO:0000256" key="7">
    <source>
        <dbReference type="ARBA" id="ARBA00032222"/>
    </source>
</evidence>
<dbReference type="AlphaFoldDB" id="A0A2J8LI05"/>
<dbReference type="InterPro" id="IPR013761">
    <property type="entry name" value="SAM/pointed_sf"/>
</dbReference>
<comment type="catalytic activity">
    <reaction evidence="8">
        <text>NAD(+) = cyclic ADP-beta-D-ribose + nicotinamide + H(+)</text>
        <dbReference type="Rhea" id="RHEA:38611"/>
        <dbReference type="ChEBI" id="CHEBI:15378"/>
        <dbReference type="ChEBI" id="CHEBI:17154"/>
        <dbReference type="ChEBI" id="CHEBI:57540"/>
        <dbReference type="ChEBI" id="CHEBI:73672"/>
    </reaction>
    <physiologicalReaction direction="left-to-right" evidence="8">
        <dbReference type="Rhea" id="RHEA:38612"/>
    </physiologicalReaction>
</comment>
<dbReference type="Proteomes" id="UP000236370">
    <property type="component" value="Unassembled WGS sequence"/>
</dbReference>
<dbReference type="PANTHER" id="PTHR22998:SF1">
    <property type="entry name" value="NAD(+) HYDROLASE SARM1"/>
    <property type="match status" value="1"/>
</dbReference>
<evidence type="ECO:0000259" key="12">
    <source>
        <dbReference type="PROSITE" id="PS50105"/>
    </source>
</evidence>
<comment type="catalytic activity">
    <reaction evidence="9">
        <text>NADP(+) + H2O = ADP-D-ribose 2'-phosphate + nicotinamide + H(+)</text>
        <dbReference type="Rhea" id="RHEA:19849"/>
        <dbReference type="ChEBI" id="CHEBI:15377"/>
        <dbReference type="ChEBI" id="CHEBI:15378"/>
        <dbReference type="ChEBI" id="CHEBI:17154"/>
        <dbReference type="ChEBI" id="CHEBI:58349"/>
        <dbReference type="ChEBI" id="CHEBI:58673"/>
    </reaction>
    <physiologicalReaction direction="left-to-right" evidence="9">
        <dbReference type="Rhea" id="RHEA:19850"/>
    </physiologicalReaction>
</comment>
<proteinExistence type="predicted"/>
<dbReference type="PROSITE" id="PS50105">
    <property type="entry name" value="SAM_DOMAIN"/>
    <property type="match status" value="1"/>
</dbReference>
<dbReference type="SUPFAM" id="SSF52200">
    <property type="entry name" value="Toll/Interleukin receptor TIR domain"/>
    <property type="match status" value="1"/>
</dbReference>
<dbReference type="Gene3D" id="1.10.150.50">
    <property type="entry name" value="Transcription Factor, Ets-1"/>
    <property type="match status" value="1"/>
</dbReference>
<dbReference type="SMART" id="SM00454">
    <property type="entry name" value="SAM"/>
    <property type="match status" value="1"/>
</dbReference>